<sequence>MPLDYSKWKSIEVSDDEDETHPNIDTLRFSVGVTRYVFHAWNLKVNRGNLEARLERMAEAKQARKNLRKKERIQHKDAGNRAEAE</sequence>
<dbReference type="GO" id="GO:0019901">
    <property type="term" value="F:protein kinase binding"/>
    <property type="evidence" value="ECO:0007669"/>
    <property type="project" value="InterPro"/>
</dbReference>
<dbReference type="GO" id="GO:0051082">
    <property type="term" value="F:unfolded protein binding"/>
    <property type="evidence" value="ECO:0007669"/>
    <property type="project" value="TreeGrafter"/>
</dbReference>
<proteinExistence type="predicted"/>
<dbReference type="GO" id="GO:0031072">
    <property type="term" value="F:heat shock protein binding"/>
    <property type="evidence" value="ECO:0007669"/>
    <property type="project" value="TreeGrafter"/>
</dbReference>
<dbReference type="InterPro" id="IPR004918">
    <property type="entry name" value="Cdc37"/>
</dbReference>
<dbReference type="GO" id="GO:0051087">
    <property type="term" value="F:protein-folding chaperone binding"/>
    <property type="evidence" value="ECO:0007669"/>
    <property type="project" value="TreeGrafter"/>
</dbReference>
<feature type="compositionally biased region" description="Basic and acidic residues" evidence="1">
    <location>
        <begin position="74"/>
        <end position="85"/>
    </location>
</feature>
<evidence type="ECO:0000256" key="1">
    <source>
        <dbReference type="SAM" id="MobiDB-lite"/>
    </source>
</evidence>
<evidence type="ECO:0000313" key="3">
    <source>
        <dbReference type="Proteomes" id="UP000887574"/>
    </source>
</evidence>
<evidence type="ECO:0000259" key="2">
    <source>
        <dbReference type="Pfam" id="PF03234"/>
    </source>
</evidence>
<dbReference type="GO" id="GO:0006457">
    <property type="term" value="P:protein folding"/>
    <property type="evidence" value="ECO:0007669"/>
    <property type="project" value="TreeGrafter"/>
</dbReference>
<dbReference type="PANTHER" id="PTHR12800">
    <property type="entry name" value="CDC37-RELATED"/>
    <property type="match status" value="1"/>
</dbReference>
<dbReference type="WBParaSite" id="jg19720">
    <property type="protein sequence ID" value="jg19720"/>
    <property type="gene ID" value="jg19720"/>
</dbReference>
<dbReference type="PANTHER" id="PTHR12800:SF4">
    <property type="entry name" value="HSP90 CO-CHAPERONE CDC37"/>
    <property type="match status" value="1"/>
</dbReference>
<protein>
    <submittedName>
        <fullName evidence="4">Cdc37 N-terminal domain-containing protein</fullName>
    </submittedName>
</protein>
<dbReference type="Proteomes" id="UP000887574">
    <property type="component" value="Unplaced"/>
</dbReference>
<keyword evidence="3" id="KW-1185">Reference proteome</keyword>
<organism evidence="3 4">
    <name type="scientific">Ditylenchus dipsaci</name>
    <dbReference type="NCBI Taxonomy" id="166011"/>
    <lineage>
        <taxon>Eukaryota</taxon>
        <taxon>Metazoa</taxon>
        <taxon>Ecdysozoa</taxon>
        <taxon>Nematoda</taxon>
        <taxon>Chromadorea</taxon>
        <taxon>Rhabditida</taxon>
        <taxon>Tylenchina</taxon>
        <taxon>Tylenchomorpha</taxon>
        <taxon>Sphaerularioidea</taxon>
        <taxon>Anguinidae</taxon>
        <taxon>Anguininae</taxon>
        <taxon>Ditylenchus</taxon>
    </lineage>
</organism>
<dbReference type="GO" id="GO:0050821">
    <property type="term" value="P:protein stabilization"/>
    <property type="evidence" value="ECO:0007669"/>
    <property type="project" value="TreeGrafter"/>
</dbReference>
<name>A0A915DIV2_9BILA</name>
<reference evidence="4" key="1">
    <citation type="submission" date="2022-11" db="UniProtKB">
        <authorList>
            <consortium name="WormBaseParasite"/>
        </authorList>
    </citation>
    <scope>IDENTIFICATION</scope>
</reference>
<dbReference type="Pfam" id="PF03234">
    <property type="entry name" value="CDC37_N"/>
    <property type="match status" value="1"/>
</dbReference>
<dbReference type="InterPro" id="IPR013855">
    <property type="entry name" value="Cdc37_N_dom"/>
</dbReference>
<dbReference type="AlphaFoldDB" id="A0A915DIV2"/>
<feature type="domain" description="Cdc37 N-terminal" evidence="2">
    <location>
        <begin position="2"/>
        <end position="29"/>
    </location>
</feature>
<feature type="region of interest" description="Disordered" evidence="1">
    <location>
        <begin position="62"/>
        <end position="85"/>
    </location>
</feature>
<evidence type="ECO:0000313" key="4">
    <source>
        <dbReference type="WBParaSite" id="jg19720"/>
    </source>
</evidence>
<feature type="compositionally biased region" description="Basic residues" evidence="1">
    <location>
        <begin position="63"/>
        <end position="73"/>
    </location>
</feature>
<dbReference type="GO" id="GO:0005737">
    <property type="term" value="C:cytoplasm"/>
    <property type="evidence" value="ECO:0007669"/>
    <property type="project" value="TreeGrafter"/>
</dbReference>
<accession>A0A915DIV2</accession>